<reference evidence="2 3" key="2">
    <citation type="journal article" date="2010" name="Stand. Genomic Sci.">
        <title>Complete genome sequence of Syntrophothermus lipocalidus type strain (TGB-C1).</title>
        <authorList>
            <person name="Djao O.D."/>
            <person name="Zhang X."/>
            <person name="Lucas S."/>
            <person name="Lapidus A."/>
            <person name="Del Rio T.G."/>
            <person name="Nolan M."/>
            <person name="Tice H."/>
            <person name="Cheng J.F."/>
            <person name="Han C."/>
            <person name="Tapia R."/>
            <person name="Goodwin L."/>
            <person name="Pitluck S."/>
            <person name="Liolios K."/>
            <person name="Ivanova N."/>
            <person name="Mavromatis K."/>
            <person name="Mikhailova N."/>
            <person name="Ovchinnikova G."/>
            <person name="Pati A."/>
            <person name="Brambilla E."/>
            <person name="Chen A."/>
            <person name="Palaniappan K."/>
            <person name="Land M."/>
            <person name="Hauser L."/>
            <person name="Chang Y.J."/>
            <person name="Jeffries C.D."/>
            <person name="Rohde M."/>
            <person name="Sikorski J."/>
            <person name="Spring S."/>
            <person name="Goker M."/>
            <person name="Detter J.C."/>
            <person name="Woyke T."/>
            <person name="Bristow J."/>
            <person name="Eisen J.A."/>
            <person name="Markowitz V."/>
            <person name="Hugenholtz P."/>
            <person name="Kyrpides N.C."/>
            <person name="Klenk H.P."/>
        </authorList>
    </citation>
    <scope>NUCLEOTIDE SEQUENCE [LARGE SCALE GENOMIC DNA]</scope>
    <source>
        <strain evidence="3">DSM 12680 / TGB-C1</strain>
    </source>
</reference>
<dbReference type="STRING" id="643648.Slip_1590"/>
<protein>
    <submittedName>
        <fullName evidence="2">Metal dependent phosphohydrolase</fullName>
    </submittedName>
</protein>
<evidence type="ECO:0000259" key="1">
    <source>
        <dbReference type="PROSITE" id="PS51832"/>
    </source>
</evidence>
<dbReference type="OrthoDB" id="9804747at2"/>
<evidence type="ECO:0000313" key="2">
    <source>
        <dbReference type="EMBL" id="ADI02352.1"/>
    </source>
</evidence>
<proteinExistence type="predicted"/>
<feature type="domain" description="HD-GYP" evidence="1">
    <location>
        <begin position="103"/>
        <end position="299"/>
    </location>
</feature>
<dbReference type="RefSeq" id="WP_013175754.1">
    <property type="nucleotide sequence ID" value="NC_014220.1"/>
</dbReference>
<dbReference type="PANTHER" id="PTHR43155">
    <property type="entry name" value="CYCLIC DI-GMP PHOSPHODIESTERASE PA4108-RELATED"/>
    <property type="match status" value="1"/>
</dbReference>
<dbReference type="AlphaFoldDB" id="D7CNR7"/>
<dbReference type="InterPro" id="IPR003607">
    <property type="entry name" value="HD/PDEase_dom"/>
</dbReference>
<dbReference type="KEGG" id="slp:Slip_1590"/>
<name>D7CNR7_SYNLT</name>
<dbReference type="InterPro" id="IPR006675">
    <property type="entry name" value="HDIG_dom"/>
</dbReference>
<dbReference type="SMART" id="SM00471">
    <property type="entry name" value="HDc"/>
    <property type="match status" value="1"/>
</dbReference>
<dbReference type="Pfam" id="PF13487">
    <property type="entry name" value="HD_5"/>
    <property type="match status" value="1"/>
</dbReference>
<dbReference type="PANTHER" id="PTHR43155:SF2">
    <property type="entry name" value="CYCLIC DI-GMP PHOSPHODIESTERASE PA4108"/>
    <property type="match status" value="1"/>
</dbReference>
<dbReference type="Proteomes" id="UP000000378">
    <property type="component" value="Chromosome"/>
</dbReference>
<reference evidence="3" key="1">
    <citation type="journal article" date="2010" name="Stand. Genomic Sci.">
        <title>Complete genome sequence of Syntrophothermus lipocalidus type strain (TGB-C1T).</title>
        <authorList>
            <consortium name="US DOE Joint Genome Institute (JGI-PGF)"/>
            <person name="Djao O."/>
            <person name="Zhang X."/>
            <person name="Lucas S."/>
            <person name="Lapidus A."/>
            <person name="Glavina Del Rio T."/>
            <person name="Nolan M."/>
            <person name="Tice H."/>
            <person name="Cheng J."/>
            <person name="Han C."/>
            <person name="Tapia R."/>
            <person name="Goodwin L."/>
            <person name="Pitluck S."/>
            <person name="Liolios K."/>
            <person name="Ivanova N."/>
            <person name="Mavromatis K."/>
            <person name="Mikhailova N."/>
            <person name="Ovchinnikova G."/>
            <person name="Pati A."/>
            <person name="Brambilla E."/>
            <person name="Chen A."/>
            <person name="Palaniappan K."/>
            <person name="Land M."/>
            <person name="Hauser L."/>
            <person name="Chang Y."/>
            <person name="Jeffries C."/>
            <person name="Rohde M."/>
            <person name="Sikorski J."/>
            <person name="Spring S."/>
            <person name="Goker M."/>
            <person name="Detter J."/>
            <person name="Woyke T."/>
            <person name="Bristow J."/>
            <person name="Eisen J."/>
            <person name="Markowitz V."/>
            <person name="Hugenholtz P."/>
            <person name="Kyrpides N."/>
            <person name="Klenk H."/>
        </authorList>
    </citation>
    <scope>NUCLEOTIDE SEQUENCE [LARGE SCALE GENOMIC DNA]</scope>
    <source>
        <strain evidence="3">DSM 12680 / TGB-C1</strain>
    </source>
</reference>
<organism evidence="2 3">
    <name type="scientific">Syntrophothermus lipocalidus (strain DSM 12680 / TGB-C1)</name>
    <dbReference type="NCBI Taxonomy" id="643648"/>
    <lineage>
        <taxon>Bacteria</taxon>
        <taxon>Bacillati</taxon>
        <taxon>Bacillota</taxon>
        <taxon>Clostridia</taxon>
        <taxon>Eubacteriales</taxon>
        <taxon>Syntrophomonadaceae</taxon>
        <taxon>Syntrophothermus</taxon>
    </lineage>
</organism>
<gene>
    <name evidence="2" type="ordered locus">Slip_1590</name>
</gene>
<dbReference type="NCBIfam" id="TIGR00277">
    <property type="entry name" value="HDIG"/>
    <property type="match status" value="1"/>
</dbReference>
<dbReference type="InterPro" id="IPR037522">
    <property type="entry name" value="HD_GYP_dom"/>
</dbReference>
<dbReference type="eggNOG" id="COG2206">
    <property type="taxonomic scope" value="Bacteria"/>
</dbReference>
<dbReference type="CDD" id="cd00077">
    <property type="entry name" value="HDc"/>
    <property type="match status" value="1"/>
</dbReference>
<dbReference type="Gene3D" id="1.10.3210.10">
    <property type="entry name" value="Hypothetical protein af1432"/>
    <property type="match status" value="1"/>
</dbReference>
<dbReference type="PROSITE" id="PS51832">
    <property type="entry name" value="HD_GYP"/>
    <property type="match status" value="1"/>
</dbReference>
<evidence type="ECO:0000313" key="3">
    <source>
        <dbReference type="Proteomes" id="UP000000378"/>
    </source>
</evidence>
<accession>D7CNR7</accession>
<dbReference type="HOGENOM" id="CLU_000445_92_1_9"/>
<keyword evidence="3" id="KW-1185">Reference proteome</keyword>
<sequence length="341" mass="38493">MKRVSIDKLEPGIELGKDLYTFDGQLLLAKGTVVTERHLERAINLGIQYLYILEPSGEVVRREDFETMYRRGLDAIKSCFLEVKLGKPLQEEEIVGLVETLVEQVLDEANIFRQLRLMRDKDEYLFTHSLNVAALSILTAKWLKCDAETIREAGIAGILHDMGKVFIPQEILNKPGPLTPDEFEEVKKHPLSGYNLVLEYDWVAPAVAEAVLKHHERLDGSGYPAGLTGDRIGFIARLVMVVDIYDAMTSDRVYASKQTPYKAADELWDESFGKVDPKVSKVFYDRVADSFVGQRVLLSNGEIGEVVLVNRSCPTRPLVLAGDKFYDLSMESDIRVERILD</sequence>
<dbReference type="SUPFAM" id="SSF109604">
    <property type="entry name" value="HD-domain/PDEase-like"/>
    <property type="match status" value="1"/>
</dbReference>
<dbReference type="EMBL" id="CP002048">
    <property type="protein sequence ID" value="ADI02352.1"/>
    <property type="molecule type" value="Genomic_DNA"/>
</dbReference>